<feature type="region of interest" description="Disordered" evidence="1">
    <location>
        <begin position="1190"/>
        <end position="1235"/>
    </location>
</feature>
<feature type="compositionally biased region" description="Acidic residues" evidence="1">
    <location>
        <begin position="672"/>
        <end position="696"/>
    </location>
</feature>
<feature type="region of interest" description="Disordered" evidence="1">
    <location>
        <begin position="1282"/>
        <end position="1314"/>
    </location>
</feature>
<evidence type="ECO:0000313" key="3">
    <source>
        <dbReference type="Proteomes" id="UP001281761"/>
    </source>
</evidence>
<feature type="compositionally biased region" description="Polar residues" evidence="1">
    <location>
        <begin position="1211"/>
        <end position="1229"/>
    </location>
</feature>
<feature type="region of interest" description="Disordered" evidence="1">
    <location>
        <begin position="1320"/>
        <end position="1339"/>
    </location>
</feature>
<feature type="compositionally biased region" description="Polar residues" evidence="1">
    <location>
        <begin position="1301"/>
        <end position="1314"/>
    </location>
</feature>
<keyword evidence="3" id="KW-1185">Reference proteome</keyword>
<protein>
    <submittedName>
        <fullName evidence="2">Uncharacterized protein</fullName>
    </submittedName>
</protein>
<feature type="region of interest" description="Disordered" evidence="1">
    <location>
        <begin position="672"/>
        <end position="708"/>
    </location>
</feature>
<feature type="region of interest" description="Disordered" evidence="1">
    <location>
        <begin position="602"/>
        <end position="637"/>
    </location>
</feature>
<feature type="compositionally biased region" description="Basic and acidic residues" evidence="1">
    <location>
        <begin position="617"/>
        <end position="628"/>
    </location>
</feature>
<evidence type="ECO:0000313" key="2">
    <source>
        <dbReference type="EMBL" id="KAK2949091.1"/>
    </source>
</evidence>
<dbReference type="EMBL" id="JARBJD010000162">
    <property type="protein sequence ID" value="KAK2949091.1"/>
    <property type="molecule type" value="Genomic_DNA"/>
</dbReference>
<sequence length="1339" mass="148405">MVFAPLVLSLNPMLISTDNADNLVPFTTLEEAIESLVADSLSCEISANSSIDTNYTITIPKFYALATSKTRNKIFFSGECEPIIIIPTETADKDYLFHLESFSLEGEAFRTEHMFLVKKGTIQLTNIKVVDNTTGIIILEDNTNCIVSSLTMTESEAIGGKDTENVEEEPLDLLPVFFYQSSTIYASIPSLELACITQNDQHTCGSRELPCATILTSQTHLDPNHADRTIVVLGQCFLFNKTPVFSISLKADTQEPQTQALLVLDHNTTASTTDTELLLCTESSPRKGDTICTMTYPGIAITDCTTTISTSEFKGFKNGALLISGHEEHSTTLDTVKFLQNTADFAHFPSLKKNIDCRDSAVIKLRNVILDSEVQTDSHIAQNDVQPTFWIHSGECTVSFLDDETWNVPNFLPALHSVSSTVTPSAVTVVLVGQLLIPCDFSVEVFSMERTVGTTASLAANGEIEVGTKVSDTLFLLESFVSVYSVIYTSSHAVNESTGSVSVPISVFSNETLDYFFRLTLSTCAPDCSTNVLTDLGFLVKLRDRDPGKFVLSSAALWSIIGSVVGVFVIGMGILVIILVYTNHLKEQEKLRQLEAQQQKQRELEKEKERQRKHRELQRGKRQAERSRSPQSDRPFILDRDLSTIAEDVSVRWSEYSAEPIHQEMDMVEEWEEGEEYEDGEEFEEGEDVDEEEEPNIDWSMFVNPDPQTKEMLDTTEKIMRGNHSWVNNDVKVILNNSLFPTTDHGQSPHNHLIPDTIPWISLTFPITISDELEEWISRGRELKYDSEIGFYCDTDKANSPHILFRDLSLSTNHYLFIVTSTGDPLFASLDEAHLQVPSGNFASPFQTPTALQKTELSWSDIQPFIARVKSLSSGKWPFSTHALTEDGMILRRETKGWKYLPTLNLTDDDSIIQLSSSPNSLWLLSKAGRTFSYSFASWAEIGITPMKQIVSVDEFHTFGLHKTGNIISQWGANGWTALNTGRIAKVEEWGTSFSIVGSNPEKKEQKVEEDDDAILPTHLPFPSPSDNPDDSLGMTIPEETFQQKEDDNVQSAPVLDINSIQVTVDFSLIIHSSPSTLLFSTPKLPQVVTLFLPLSELAPAPALILSLVFLEAVVRIIQANSNSRLLFSDNYVTATALSGGSGQDSDGISLREKRKALKEYFDQTSDYGANDLSHSRQLTFEELESTSVSHSRAASQVPSSLPSPGPSPFIHSQPTHSLLNTHVPSSPHYTPRDLVRSSPFERVASPMFLSQSTFGPSQLEKSSLSRVENLFESEYEIRGRVNPADEGTQEAESPPGDAISENNTAEVLNQQETSVDVVPVEAEEDPPSKPPSGCCLIF</sequence>
<organism evidence="2 3">
    <name type="scientific">Blattamonas nauphoetae</name>
    <dbReference type="NCBI Taxonomy" id="2049346"/>
    <lineage>
        <taxon>Eukaryota</taxon>
        <taxon>Metamonada</taxon>
        <taxon>Preaxostyla</taxon>
        <taxon>Oxymonadida</taxon>
        <taxon>Blattamonas</taxon>
    </lineage>
</organism>
<name>A0ABQ9XFM1_9EUKA</name>
<accession>A0ABQ9XFM1</accession>
<evidence type="ECO:0000256" key="1">
    <source>
        <dbReference type="SAM" id="MobiDB-lite"/>
    </source>
</evidence>
<dbReference type="Proteomes" id="UP001281761">
    <property type="component" value="Unassembled WGS sequence"/>
</dbReference>
<reference evidence="2 3" key="1">
    <citation type="journal article" date="2022" name="bioRxiv">
        <title>Genomics of Preaxostyla Flagellates Illuminates Evolutionary Transitions and the Path Towards Mitochondrial Loss.</title>
        <authorList>
            <person name="Novak L.V.F."/>
            <person name="Treitli S.C."/>
            <person name="Pyrih J."/>
            <person name="Halakuc P."/>
            <person name="Pipaliya S.V."/>
            <person name="Vacek V."/>
            <person name="Brzon O."/>
            <person name="Soukal P."/>
            <person name="Eme L."/>
            <person name="Dacks J.B."/>
            <person name="Karnkowska A."/>
            <person name="Elias M."/>
            <person name="Hampl V."/>
        </authorList>
    </citation>
    <scope>NUCLEOTIDE SEQUENCE [LARGE SCALE GENOMIC DNA]</scope>
    <source>
        <strain evidence="2">NAU3</strain>
        <tissue evidence="2">Gut</tissue>
    </source>
</reference>
<comment type="caution">
    <text evidence="2">The sequence shown here is derived from an EMBL/GenBank/DDBJ whole genome shotgun (WGS) entry which is preliminary data.</text>
</comment>
<gene>
    <name evidence="2" type="ORF">BLNAU_15932</name>
</gene>
<proteinExistence type="predicted"/>